<organism evidence="2 3">
    <name type="scientific">Giardia muris</name>
    <dbReference type="NCBI Taxonomy" id="5742"/>
    <lineage>
        <taxon>Eukaryota</taxon>
        <taxon>Metamonada</taxon>
        <taxon>Diplomonadida</taxon>
        <taxon>Hexamitidae</taxon>
        <taxon>Giardiinae</taxon>
        <taxon>Giardia</taxon>
    </lineage>
</organism>
<dbReference type="EMBL" id="VDLU01000004">
    <property type="protein sequence ID" value="TNJ27216.1"/>
    <property type="molecule type" value="Genomic_DNA"/>
</dbReference>
<evidence type="ECO:0000313" key="3">
    <source>
        <dbReference type="Proteomes" id="UP000315496"/>
    </source>
</evidence>
<dbReference type="Proteomes" id="UP000315496">
    <property type="component" value="Chromosome 4"/>
</dbReference>
<feature type="compositionally biased region" description="Polar residues" evidence="1">
    <location>
        <begin position="347"/>
        <end position="360"/>
    </location>
</feature>
<evidence type="ECO:0000313" key="2">
    <source>
        <dbReference type="EMBL" id="TNJ27216.1"/>
    </source>
</evidence>
<reference evidence="2 3" key="1">
    <citation type="submission" date="2019-05" db="EMBL/GenBank/DDBJ databases">
        <title>The compact genome of Giardia muris reveals important steps in the evolution of intestinal protozoan parasites.</title>
        <authorList>
            <person name="Xu F."/>
            <person name="Jimenez-Gonzalez A."/>
            <person name="Einarsson E."/>
            <person name="Astvaldsson A."/>
            <person name="Peirasmaki D."/>
            <person name="Eckmann L."/>
            <person name="Andersson J.O."/>
            <person name="Svard S.G."/>
            <person name="Jerlstrom-Hultqvist J."/>
        </authorList>
    </citation>
    <scope>NUCLEOTIDE SEQUENCE [LARGE SCALE GENOMIC DNA]</scope>
    <source>
        <strain evidence="2 3">Roberts-Thomson</strain>
    </source>
</reference>
<dbReference type="PANTHER" id="PTHR37028">
    <property type="entry name" value="UNNAMED PRODUCT-RELATED"/>
    <property type="match status" value="1"/>
</dbReference>
<feature type="region of interest" description="Disordered" evidence="1">
    <location>
        <begin position="1"/>
        <end position="20"/>
    </location>
</feature>
<sequence length="609" mass="70727">MPAADPEALSTAQRPRRPRVLPLDDIEYTLTPHTLQAQVSSRDKAIAAQRQAETVYRLYSSGLRSRSRLQEQKERVQDERRRQELAECTFRPRLETNGSYCRDSPFFERQRQWREKVQAKRRVLTELEQIREEAELAFQPELDAHSRELVRRRSARQRDPAENKERGLSLNDLARIIETDQCFGYPEITSMAAALERDVPAHERLYSMGTKRSPEELRSRSSTGGRSWSTPRSPSHTPRSPVYERLYNESREQQLRHERRVAEADTRIRQQCRIEHAKGWTRRRDALAERARSRQRGDTITDDLDEQFQLEGYGEELDFQLAQLQARDRDSAKSSQPTETVFERLASMTNRSSMTPSQGYRDNDSPRQPAMNRTSARIYESRIRPQLGAGTDLSGDALLQRMSLFVERARERREKLATELRDRELEEMTFRPSLELSKSSGRQYYQRQDTMEERTEDWLEARQRHREQIRAGIDREREGREEQAEEAMRRCLNQLKGVDLRELCEREGANSGRDVLVFPRSDGDVERLAAELGKACMGDPDVQRRGLTDYPHSEEKLQVLDRMGNGSLANACAIVDSVTTHVARMKRASREGARRAQAFSCPAERFLSQ</sequence>
<name>A0A4Z1SNA9_GIAMU</name>
<dbReference type="VEuPathDB" id="GiardiaDB:GMRT_12426"/>
<feature type="region of interest" description="Disordered" evidence="1">
    <location>
        <begin position="205"/>
        <end position="242"/>
    </location>
</feature>
<dbReference type="PANTHER" id="PTHR37028:SF4">
    <property type="entry name" value="ALMS MOTIF DOMAIN-CONTAINING PROTEIN"/>
    <property type="match status" value="1"/>
</dbReference>
<proteinExistence type="predicted"/>
<dbReference type="AlphaFoldDB" id="A0A4Z1SNA9"/>
<dbReference type="OrthoDB" id="10253651at2759"/>
<accession>A0A4Z1SNA9</accession>
<comment type="caution">
    <text evidence="2">The sequence shown here is derived from an EMBL/GenBank/DDBJ whole genome shotgun (WGS) entry which is preliminary data.</text>
</comment>
<feature type="compositionally biased region" description="Low complexity" evidence="1">
    <location>
        <begin position="220"/>
        <end position="241"/>
    </location>
</feature>
<keyword evidence="3" id="KW-1185">Reference proteome</keyword>
<feature type="region of interest" description="Disordered" evidence="1">
    <location>
        <begin position="345"/>
        <end position="378"/>
    </location>
</feature>
<evidence type="ECO:0000256" key="1">
    <source>
        <dbReference type="SAM" id="MobiDB-lite"/>
    </source>
</evidence>
<protein>
    <submittedName>
        <fullName evidence="2">Uncharacterized protein</fullName>
    </submittedName>
</protein>
<gene>
    <name evidence="2" type="ORF">GMRT_12426</name>
</gene>